<proteinExistence type="predicted"/>
<evidence type="ECO:0000313" key="3">
    <source>
        <dbReference type="Proteomes" id="UP000460298"/>
    </source>
</evidence>
<protein>
    <submittedName>
        <fullName evidence="2">DUF262 domain-containing protein</fullName>
    </submittedName>
</protein>
<evidence type="ECO:0000259" key="1">
    <source>
        <dbReference type="Pfam" id="PF03235"/>
    </source>
</evidence>
<organism evidence="2 3">
    <name type="scientific">Leptonema illini</name>
    <dbReference type="NCBI Taxonomy" id="183"/>
    <lineage>
        <taxon>Bacteria</taxon>
        <taxon>Pseudomonadati</taxon>
        <taxon>Spirochaetota</taxon>
        <taxon>Spirochaetia</taxon>
        <taxon>Leptospirales</taxon>
        <taxon>Leptospiraceae</taxon>
        <taxon>Leptonema</taxon>
    </lineage>
</organism>
<name>A0A833H4Y5_9LEPT</name>
<reference evidence="2 3" key="1">
    <citation type="submission" date="2019-10" db="EMBL/GenBank/DDBJ databases">
        <title>Extracellular Electron Transfer in a Candidatus Methanoperedens spp. Enrichment Culture.</title>
        <authorList>
            <person name="Berger S."/>
            <person name="Rangel Shaw D."/>
            <person name="Berben T."/>
            <person name="In 'T Zandt M."/>
            <person name="Frank J."/>
            <person name="Reimann J."/>
            <person name="Jetten M.S.M."/>
            <person name="Welte C.U."/>
        </authorList>
    </citation>
    <scope>NUCLEOTIDE SEQUENCE [LARGE SCALE GENOMIC DNA]</scope>
    <source>
        <strain evidence="2">SB12</strain>
    </source>
</reference>
<sequence length="374" mass="42570">MSIAEEISNHKSKIQSLQRSLTIGEILSMYQANLLDIKPSFQRLYRWNSLQKSKFIESLLLGYPIPPMFVSVTESGGWEVFDGVQRLSTILHFMEALRDHDESLSLESTELLPSLHTLRWKPSSNSSSFSTDQQIDFLGIKLLFVVIHQKAADSNEKLELFIRMNTLGSRLSDQEIRNVVIHSISPGFAKKIEELSEYQPFIESISISEDAKNMKDHQDLLLRFFMMSRGLHEKYAEITELNYIITACSRELAEKFRQDGSMWDEFERIFTGVFSLLNEAFDGEGSFKRTKNKKDGVSFVGPMQIGGFEGIATGVALNLPEWQAINRPEALTLIKERSIAFWEQASKISSRGAGGNFKQRLPAMIDIGRQIMKP</sequence>
<comment type="caution">
    <text evidence="2">The sequence shown here is derived from an EMBL/GenBank/DDBJ whole genome shotgun (WGS) entry which is preliminary data.</text>
</comment>
<dbReference type="Pfam" id="PF03235">
    <property type="entry name" value="GmrSD_N"/>
    <property type="match status" value="1"/>
</dbReference>
<dbReference type="InterPro" id="IPR004919">
    <property type="entry name" value="GmrSD_N"/>
</dbReference>
<dbReference type="EMBL" id="WBUI01000001">
    <property type="protein sequence ID" value="KAB2935159.1"/>
    <property type="molecule type" value="Genomic_DNA"/>
</dbReference>
<dbReference type="PANTHER" id="PTHR39639">
    <property type="entry name" value="CHROMOSOME 16, WHOLE GENOME SHOTGUN SEQUENCE"/>
    <property type="match status" value="1"/>
</dbReference>
<dbReference type="PANTHER" id="PTHR39639:SF1">
    <property type="entry name" value="DUF262 DOMAIN-CONTAINING PROTEIN"/>
    <property type="match status" value="1"/>
</dbReference>
<gene>
    <name evidence="2" type="ORF">F9K24_00085</name>
</gene>
<evidence type="ECO:0000313" key="2">
    <source>
        <dbReference type="EMBL" id="KAB2935159.1"/>
    </source>
</evidence>
<feature type="domain" description="GmrSD restriction endonucleases N-terminal" evidence="1">
    <location>
        <begin position="23"/>
        <end position="178"/>
    </location>
</feature>
<dbReference type="Proteomes" id="UP000460298">
    <property type="component" value="Unassembled WGS sequence"/>
</dbReference>
<dbReference type="AlphaFoldDB" id="A0A833H4Y5"/>
<accession>A0A833H4Y5</accession>